<dbReference type="SUPFAM" id="SSF47769">
    <property type="entry name" value="SAM/Pointed domain"/>
    <property type="match status" value="1"/>
</dbReference>
<dbReference type="Pfam" id="PF00536">
    <property type="entry name" value="SAM_1"/>
    <property type="match status" value="1"/>
</dbReference>
<dbReference type="PROSITE" id="PS50105">
    <property type="entry name" value="SAM_DOMAIN"/>
    <property type="match status" value="1"/>
</dbReference>
<reference evidence="2 3" key="1">
    <citation type="submission" date="2020-03" db="EMBL/GenBank/DDBJ databases">
        <title>Dissostichus mawsoni Genome sequencing and assembly.</title>
        <authorList>
            <person name="Park H."/>
        </authorList>
    </citation>
    <scope>NUCLEOTIDE SEQUENCE [LARGE SCALE GENOMIC DNA]</scope>
    <source>
        <strain evidence="2">DM0001</strain>
        <tissue evidence="2">Muscle</tissue>
    </source>
</reference>
<dbReference type="Gene3D" id="1.10.150.50">
    <property type="entry name" value="Transcription Factor, Ets-1"/>
    <property type="match status" value="1"/>
</dbReference>
<dbReference type="InterPro" id="IPR001660">
    <property type="entry name" value="SAM"/>
</dbReference>
<dbReference type="Proteomes" id="UP000518266">
    <property type="component" value="Unassembled WGS sequence"/>
</dbReference>
<feature type="domain" description="SAM" evidence="1">
    <location>
        <begin position="1"/>
        <end position="62"/>
    </location>
</feature>
<sequence>MTQYRDSFLGSGFTSLPLVTDITAERHLFLCLCFCRDLQRIGVALAGHQKKILTSVQSMRHNIDDQSPTESV</sequence>
<name>A0A7J5XEG2_DISMA</name>
<gene>
    <name evidence="2" type="ORF">F7725_027960</name>
</gene>
<organism evidence="2 3">
    <name type="scientific">Dissostichus mawsoni</name>
    <name type="common">Antarctic cod</name>
    <dbReference type="NCBI Taxonomy" id="36200"/>
    <lineage>
        <taxon>Eukaryota</taxon>
        <taxon>Metazoa</taxon>
        <taxon>Chordata</taxon>
        <taxon>Craniata</taxon>
        <taxon>Vertebrata</taxon>
        <taxon>Euteleostomi</taxon>
        <taxon>Actinopterygii</taxon>
        <taxon>Neopterygii</taxon>
        <taxon>Teleostei</taxon>
        <taxon>Neoteleostei</taxon>
        <taxon>Acanthomorphata</taxon>
        <taxon>Eupercaria</taxon>
        <taxon>Perciformes</taxon>
        <taxon>Notothenioidei</taxon>
        <taxon>Nototheniidae</taxon>
        <taxon>Dissostichus</taxon>
    </lineage>
</organism>
<accession>A0A7J5XEG2</accession>
<evidence type="ECO:0000313" key="3">
    <source>
        <dbReference type="Proteomes" id="UP000518266"/>
    </source>
</evidence>
<proteinExistence type="predicted"/>
<dbReference type="InterPro" id="IPR013761">
    <property type="entry name" value="SAM/pointed_sf"/>
</dbReference>
<protein>
    <recommendedName>
        <fullName evidence="1">SAM domain-containing protein</fullName>
    </recommendedName>
</protein>
<evidence type="ECO:0000313" key="2">
    <source>
        <dbReference type="EMBL" id="KAF3835402.1"/>
    </source>
</evidence>
<dbReference type="AlphaFoldDB" id="A0A7J5XEG2"/>
<dbReference type="EMBL" id="JAAKFY010000025">
    <property type="protein sequence ID" value="KAF3835402.1"/>
    <property type="molecule type" value="Genomic_DNA"/>
</dbReference>
<dbReference type="OrthoDB" id="4062651at2759"/>
<evidence type="ECO:0000259" key="1">
    <source>
        <dbReference type="PROSITE" id="PS50105"/>
    </source>
</evidence>
<keyword evidence="3" id="KW-1185">Reference proteome</keyword>
<comment type="caution">
    <text evidence="2">The sequence shown here is derived from an EMBL/GenBank/DDBJ whole genome shotgun (WGS) entry which is preliminary data.</text>
</comment>